<dbReference type="HOGENOM" id="CLU_3032574_0_0_1"/>
<dbReference type="AlphaFoldDB" id="A0A0C2YAH1"/>
<evidence type="ECO:0000256" key="1">
    <source>
        <dbReference type="SAM" id="MobiDB-lite"/>
    </source>
</evidence>
<protein>
    <submittedName>
        <fullName evidence="2">Uncharacterized protein</fullName>
    </submittedName>
</protein>
<proteinExistence type="predicted"/>
<reference evidence="3" key="2">
    <citation type="submission" date="2015-01" db="EMBL/GenBank/DDBJ databases">
        <title>Evolutionary Origins and Diversification of the Mycorrhizal Mutualists.</title>
        <authorList>
            <consortium name="DOE Joint Genome Institute"/>
            <consortium name="Mycorrhizal Genomics Consortium"/>
            <person name="Kohler A."/>
            <person name="Kuo A."/>
            <person name="Nagy L.G."/>
            <person name="Floudas D."/>
            <person name="Copeland A."/>
            <person name="Barry K.W."/>
            <person name="Cichocki N."/>
            <person name="Veneault-Fourrey C."/>
            <person name="LaButti K."/>
            <person name="Lindquist E.A."/>
            <person name="Lipzen A."/>
            <person name="Lundell T."/>
            <person name="Morin E."/>
            <person name="Murat C."/>
            <person name="Riley R."/>
            <person name="Ohm R."/>
            <person name="Sun H."/>
            <person name="Tunlid A."/>
            <person name="Henrissat B."/>
            <person name="Grigoriev I.V."/>
            <person name="Hibbett D.S."/>
            <person name="Martin F."/>
        </authorList>
    </citation>
    <scope>NUCLEOTIDE SEQUENCE [LARGE SCALE GENOMIC DNA]</scope>
    <source>
        <strain evidence="3">h7</strain>
    </source>
</reference>
<sequence length="55" mass="6052">MHHIPPRLFTSHSTSPLHITFHLASSHHIPPHPIKSPHLTSSNHPTRPSNSANGV</sequence>
<evidence type="ECO:0000313" key="3">
    <source>
        <dbReference type="Proteomes" id="UP000053424"/>
    </source>
</evidence>
<name>A0A0C2YAH1_HEBCY</name>
<keyword evidence="3" id="KW-1185">Reference proteome</keyword>
<organism evidence="2 3">
    <name type="scientific">Hebeloma cylindrosporum</name>
    <dbReference type="NCBI Taxonomy" id="76867"/>
    <lineage>
        <taxon>Eukaryota</taxon>
        <taxon>Fungi</taxon>
        <taxon>Dikarya</taxon>
        <taxon>Basidiomycota</taxon>
        <taxon>Agaricomycotina</taxon>
        <taxon>Agaricomycetes</taxon>
        <taxon>Agaricomycetidae</taxon>
        <taxon>Agaricales</taxon>
        <taxon>Agaricineae</taxon>
        <taxon>Hymenogastraceae</taxon>
        <taxon>Hebeloma</taxon>
    </lineage>
</organism>
<feature type="region of interest" description="Disordered" evidence="1">
    <location>
        <begin position="22"/>
        <end position="55"/>
    </location>
</feature>
<feature type="compositionally biased region" description="Polar residues" evidence="1">
    <location>
        <begin position="39"/>
        <end position="55"/>
    </location>
</feature>
<dbReference type="Proteomes" id="UP000053424">
    <property type="component" value="Unassembled WGS sequence"/>
</dbReference>
<gene>
    <name evidence="2" type="ORF">M413DRAFT_448058</name>
</gene>
<dbReference type="EMBL" id="KN831793">
    <property type="protein sequence ID" value="KIM38017.1"/>
    <property type="molecule type" value="Genomic_DNA"/>
</dbReference>
<evidence type="ECO:0000313" key="2">
    <source>
        <dbReference type="EMBL" id="KIM38017.1"/>
    </source>
</evidence>
<reference evidence="2 3" key="1">
    <citation type="submission" date="2014-04" db="EMBL/GenBank/DDBJ databases">
        <authorList>
            <consortium name="DOE Joint Genome Institute"/>
            <person name="Kuo A."/>
            <person name="Gay G."/>
            <person name="Dore J."/>
            <person name="Kohler A."/>
            <person name="Nagy L.G."/>
            <person name="Floudas D."/>
            <person name="Copeland A."/>
            <person name="Barry K.W."/>
            <person name="Cichocki N."/>
            <person name="Veneault-Fourrey C."/>
            <person name="LaButti K."/>
            <person name="Lindquist E.A."/>
            <person name="Lipzen A."/>
            <person name="Lundell T."/>
            <person name="Morin E."/>
            <person name="Murat C."/>
            <person name="Sun H."/>
            <person name="Tunlid A."/>
            <person name="Henrissat B."/>
            <person name="Grigoriev I.V."/>
            <person name="Hibbett D.S."/>
            <person name="Martin F."/>
            <person name="Nordberg H.P."/>
            <person name="Cantor M.N."/>
            <person name="Hua S.X."/>
        </authorList>
    </citation>
    <scope>NUCLEOTIDE SEQUENCE [LARGE SCALE GENOMIC DNA]</scope>
    <source>
        <strain evidence="3">h7</strain>
    </source>
</reference>
<accession>A0A0C2YAH1</accession>